<dbReference type="CDD" id="cd00093">
    <property type="entry name" value="HTH_XRE"/>
    <property type="match status" value="1"/>
</dbReference>
<dbReference type="AlphaFoldDB" id="A0A1T2KX88"/>
<evidence type="ECO:0000313" key="2">
    <source>
        <dbReference type="EMBL" id="OOZ37442.1"/>
    </source>
</evidence>
<dbReference type="Gene3D" id="1.10.260.40">
    <property type="entry name" value="lambda repressor-like DNA-binding domains"/>
    <property type="match status" value="1"/>
</dbReference>
<dbReference type="EMBL" id="MPRJ01000010">
    <property type="protein sequence ID" value="OOZ37442.1"/>
    <property type="molecule type" value="Genomic_DNA"/>
</dbReference>
<accession>A0A1T2KX88</accession>
<dbReference type="Proteomes" id="UP000190896">
    <property type="component" value="Unassembled WGS sequence"/>
</dbReference>
<dbReference type="SMART" id="SM00530">
    <property type="entry name" value="HTH_XRE"/>
    <property type="match status" value="1"/>
</dbReference>
<name>A0A1T2KX88_9GAMM</name>
<dbReference type="PROSITE" id="PS50943">
    <property type="entry name" value="HTH_CROC1"/>
    <property type="match status" value="1"/>
</dbReference>
<sequence>MESLGTRLRACRTAKNITRKQLGQLSGTDQSVIQKIENGRTQMPRQIEAIAAAVDVNPAWLLFGEPWANRERP</sequence>
<gene>
    <name evidence="2" type="ORF">BOW51_02550</name>
</gene>
<keyword evidence="3" id="KW-1185">Reference proteome</keyword>
<organism evidence="2 3">
    <name type="scientific">Solemya velesiana gill symbiont</name>
    <dbReference type="NCBI Taxonomy" id="1918948"/>
    <lineage>
        <taxon>Bacteria</taxon>
        <taxon>Pseudomonadati</taxon>
        <taxon>Pseudomonadota</taxon>
        <taxon>Gammaproteobacteria</taxon>
        <taxon>sulfur-oxidizing symbionts</taxon>
    </lineage>
</organism>
<evidence type="ECO:0000259" key="1">
    <source>
        <dbReference type="PROSITE" id="PS50943"/>
    </source>
</evidence>
<dbReference type="InterPro" id="IPR010982">
    <property type="entry name" value="Lambda_DNA-bd_dom_sf"/>
</dbReference>
<comment type="caution">
    <text evidence="2">The sequence shown here is derived from an EMBL/GenBank/DDBJ whole genome shotgun (WGS) entry which is preliminary data.</text>
</comment>
<dbReference type="SUPFAM" id="SSF47413">
    <property type="entry name" value="lambda repressor-like DNA-binding domains"/>
    <property type="match status" value="1"/>
</dbReference>
<protein>
    <recommendedName>
        <fullName evidence="1">HTH cro/C1-type domain-containing protein</fullName>
    </recommendedName>
</protein>
<reference evidence="2 3" key="1">
    <citation type="submission" date="2016-11" db="EMBL/GenBank/DDBJ databases">
        <title>Mixed transmission modes and dynamic genome evolution in an obligate animal-bacterial symbiosis.</title>
        <authorList>
            <person name="Russell S.L."/>
            <person name="Corbett-Detig R.B."/>
            <person name="Cavanaugh C.M."/>
        </authorList>
    </citation>
    <scope>NUCLEOTIDE SEQUENCE [LARGE SCALE GENOMIC DNA]</scope>
    <source>
        <strain evidence="2">Se-Cadez</strain>
    </source>
</reference>
<proteinExistence type="predicted"/>
<dbReference type="GO" id="GO:0003677">
    <property type="term" value="F:DNA binding"/>
    <property type="evidence" value="ECO:0007669"/>
    <property type="project" value="InterPro"/>
</dbReference>
<dbReference type="InterPro" id="IPR001387">
    <property type="entry name" value="Cro/C1-type_HTH"/>
</dbReference>
<feature type="domain" description="HTH cro/C1-type" evidence="1">
    <location>
        <begin position="8"/>
        <end position="61"/>
    </location>
</feature>
<dbReference type="Pfam" id="PF13560">
    <property type="entry name" value="HTH_31"/>
    <property type="match status" value="1"/>
</dbReference>
<evidence type="ECO:0000313" key="3">
    <source>
        <dbReference type="Proteomes" id="UP000190896"/>
    </source>
</evidence>